<dbReference type="GO" id="GO:0004674">
    <property type="term" value="F:protein serine/threonine kinase activity"/>
    <property type="evidence" value="ECO:0007669"/>
    <property type="project" value="TreeGrafter"/>
</dbReference>
<dbReference type="GeneID" id="94847437"/>
<feature type="transmembrane region" description="Helical" evidence="3">
    <location>
        <begin position="497"/>
        <end position="514"/>
    </location>
</feature>
<dbReference type="AlphaFoldDB" id="A0A1J4J4F1"/>
<feature type="transmembrane region" description="Helical" evidence="3">
    <location>
        <begin position="731"/>
        <end position="751"/>
    </location>
</feature>
<feature type="transmembrane region" description="Helical" evidence="3">
    <location>
        <begin position="465"/>
        <end position="485"/>
    </location>
</feature>
<dbReference type="Pfam" id="PF07714">
    <property type="entry name" value="PK_Tyr_Ser-Thr"/>
    <property type="match status" value="1"/>
</dbReference>
<gene>
    <name evidence="5" type="ORF">TRFO_39576</name>
</gene>
<comment type="caution">
    <text evidence="5">The sequence shown here is derived from an EMBL/GenBank/DDBJ whole genome shotgun (WGS) entry which is preliminary data.</text>
</comment>
<evidence type="ECO:0000256" key="2">
    <source>
        <dbReference type="ARBA" id="ARBA00022840"/>
    </source>
</evidence>
<keyword evidence="3" id="KW-1133">Transmembrane helix</keyword>
<dbReference type="EMBL" id="MLAK01001336">
    <property type="protein sequence ID" value="OHS94246.1"/>
    <property type="molecule type" value="Genomic_DNA"/>
</dbReference>
<feature type="transmembrane region" description="Helical" evidence="3">
    <location>
        <begin position="562"/>
        <end position="582"/>
    </location>
</feature>
<dbReference type="Gene3D" id="1.10.510.10">
    <property type="entry name" value="Transferase(Phosphotransferase) domain 1"/>
    <property type="match status" value="1"/>
</dbReference>
<evidence type="ECO:0000256" key="3">
    <source>
        <dbReference type="SAM" id="Phobius"/>
    </source>
</evidence>
<reference evidence="5" key="1">
    <citation type="submission" date="2016-10" db="EMBL/GenBank/DDBJ databases">
        <authorList>
            <person name="Benchimol M."/>
            <person name="Almeida L.G."/>
            <person name="Vasconcelos A.T."/>
            <person name="Perreira-Neves A."/>
            <person name="Rosa I.A."/>
            <person name="Tasca T."/>
            <person name="Bogo M.R."/>
            <person name="de Souza W."/>
        </authorList>
    </citation>
    <scope>NUCLEOTIDE SEQUENCE [LARGE SCALE GENOMIC DNA]</scope>
    <source>
        <strain evidence="5">K</strain>
    </source>
</reference>
<dbReference type="PANTHER" id="PTHR44329">
    <property type="entry name" value="SERINE/THREONINE-PROTEIN KINASE TNNI3K-RELATED"/>
    <property type="match status" value="1"/>
</dbReference>
<feature type="transmembrane region" description="Helical" evidence="3">
    <location>
        <begin position="594"/>
        <end position="614"/>
    </location>
</feature>
<dbReference type="InterPro" id="IPR011009">
    <property type="entry name" value="Kinase-like_dom_sf"/>
</dbReference>
<keyword evidence="3" id="KW-0472">Membrane</keyword>
<evidence type="ECO:0000259" key="4">
    <source>
        <dbReference type="PROSITE" id="PS50011"/>
    </source>
</evidence>
<feature type="domain" description="Protein kinase" evidence="4">
    <location>
        <begin position="18"/>
        <end position="277"/>
    </location>
</feature>
<dbReference type="PANTHER" id="PTHR44329:SF298">
    <property type="entry name" value="MIXED LINEAGE KINASE DOMAIN-LIKE PROTEIN"/>
    <property type="match status" value="1"/>
</dbReference>
<feature type="transmembrane region" description="Helical" evidence="3">
    <location>
        <begin position="430"/>
        <end position="453"/>
    </location>
</feature>
<proteinExistence type="predicted"/>
<evidence type="ECO:0000256" key="1">
    <source>
        <dbReference type="ARBA" id="ARBA00022741"/>
    </source>
</evidence>
<feature type="transmembrane region" description="Helical" evidence="3">
    <location>
        <begin position="706"/>
        <end position="725"/>
    </location>
</feature>
<dbReference type="InterPro" id="IPR001245">
    <property type="entry name" value="Ser-Thr/Tyr_kinase_cat_dom"/>
</dbReference>
<dbReference type="PROSITE" id="PS50011">
    <property type="entry name" value="PROTEIN_KINASE_DOM"/>
    <property type="match status" value="1"/>
</dbReference>
<evidence type="ECO:0000313" key="5">
    <source>
        <dbReference type="EMBL" id="OHS94246.1"/>
    </source>
</evidence>
<feature type="transmembrane region" description="Helical" evidence="3">
    <location>
        <begin position="672"/>
        <end position="694"/>
    </location>
</feature>
<dbReference type="CDD" id="cd13999">
    <property type="entry name" value="STKc_MAP3K-like"/>
    <property type="match status" value="1"/>
</dbReference>
<dbReference type="VEuPathDB" id="TrichDB:TRFO_39576"/>
<dbReference type="SMART" id="SM00220">
    <property type="entry name" value="S_TKc"/>
    <property type="match status" value="1"/>
</dbReference>
<feature type="transmembrane region" description="Helical" evidence="3">
    <location>
        <begin position="520"/>
        <end position="541"/>
    </location>
</feature>
<dbReference type="GO" id="GO:0005524">
    <property type="term" value="F:ATP binding"/>
    <property type="evidence" value="ECO:0007669"/>
    <property type="project" value="UniProtKB-KW"/>
</dbReference>
<keyword evidence="1" id="KW-0547">Nucleotide-binding</keyword>
<evidence type="ECO:0000313" key="6">
    <source>
        <dbReference type="Proteomes" id="UP000179807"/>
    </source>
</evidence>
<dbReference type="PRINTS" id="PR00109">
    <property type="entry name" value="TYRKINASE"/>
</dbReference>
<sequence>MRIASGNLASRIFCHRAFTEQKQLGVGLVGLTSLSKENSSGRVVAIKHLTTINSRKMEELFMNEFAIIANVKHPCILPFLGFITSAHHGAIPPALVSVYMENGSLDKVLKDQSIQKWTMTRKIKVLIGIAEGMKYLHNKHIIHRDLKPANILLNENYDAFVSDFGLSQFIPQRDFGGTPLYLAPEVIRRDEFNEKVDVYSYGVILFQVMTGIRPFADESNIENLMIRVADGERPEIPENVPKELTNLISKCWSDNIDERPSFNEISSILSNLKYPEFNLDNQQIKEYYDHIQEKSKNYKYEEESTFSSVFQKIIGCKQLFQAIWFLIRIMQLYGLTFSKPVDSFMSDVGPIFSWFNRFADMLVNAIFGIEEFTNAQMLVISSCPLVLLLFFVSFAGRRPSQNGIIQVFSIIFALPIGILFALICFGYREWWVYVILGLHLLLLLTYLVFKFTLSGFDDYESRIRSMFFVLSFPTSFYIDLANFACKRLKYDYFQENLWISFISTIFLTLMIIYMTNNIAFGVIVAIIAVILFIIYSIYRNVKHFGIDKKSIDKSFVSTARKLYLIFQTIFYIPSSEFIFRIIREDKDIMSIPLITYSLLFSILMTILFLVYFSYRAISYRNMLNPYCFRFIMNNCSTFLGFNCSDLKAMFLWFEPIDSIVRFLFAGLTVYNLNWYALGMNLIEALFVIIARPYLCPSDNILCAGEMIVLAVANGFSAAEFGGLVFKKWYAYLIVAIAFLPIIVSLIVFFIFELNNEGKYIDADITRLLKKKNNSISNSTSSKKNPIPIDSNFNATSSFVPPEIELNDYGYDDDNDELGLNYSGTRIIALVEDDPRFQKFFNTVFQQFHLLVGFPLLTIYLFWNNMVKINPK</sequence>
<keyword evidence="2" id="KW-0067">ATP-binding</keyword>
<dbReference type="RefSeq" id="XP_068347383.1">
    <property type="nucleotide sequence ID" value="XM_068512733.1"/>
</dbReference>
<feature type="transmembrane region" description="Helical" evidence="3">
    <location>
        <begin position="843"/>
        <end position="862"/>
    </location>
</feature>
<keyword evidence="6" id="KW-1185">Reference proteome</keyword>
<feature type="transmembrane region" description="Helical" evidence="3">
    <location>
        <begin position="403"/>
        <end position="423"/>
    </location>
</feature>
<name>A0A1J4J4F1_9EUKA</name>
<dbReference type="OrthoDB" id="4062651at2759"/>
<organism evidence="5 6">
    <name type="scientific">Tritrichomonas foetus</name>
    <dbReference type="NCBI Taxonomy" id="1144522"/>
    <lineage>
        <taxon>Eukaryota</taxon>
        <taxon>Metamonada</taxon>
        <taxon>Parabasalia</taxon>
        <taxon>Tritrichomonadida</taxon>
        <taxon>Tritrichomonadidae</taxon>
        <taxon>Tritrichomonas</taxon>
    </lineage>
</organism>
<accession>A0A1J4J4F1</accession>
<feature type="transmembrane region" description="Helical" evidence="3">
    <location>
        <begin position="377"/>
        <end position="397"/>
    </location>
</feature>
<dbReference type="PROSITE" id="PS00108">
    <property type="entry name" value="PROTEIN_KINASE_ST"/>
    <property type="match status" value="1"/>
</dbReference>
<protein>
    <recommendedName>
        <fullName evidence="4">Protein kinase domain-containing protein</fullName>
    </recommendedName>
</protein>
<dbReference type="InterPro" id="IPR000719">
    <property type="entry name" value="Prot_kinase_dom"/>
</dbReference>
<dbReference type="Proteomes" id="UP000179807">
    <property type="component" value="Unassembled WGS sequence"/>
</dbReference>
<dbReference type="InterPro" id="IPR051681">
    <property type="entry name" value="Ser/Thr_Kinases-Pseudokinases"/>
</dbReference>
<dbReference type="SUPFAM" id="SSF56112">
    <property type="entry name" value="Protein kinase-like (PK-like)"/>
    <property type="match status" value="1"/>
</dbReference>
<keyword evidence="3" id="KW-0812">Transmembrane</keyword>
<dbReference type="InterPro" id="IPR008271">
    <property type="entry name" value="Ser/Thr_kinase_AS"/>
</dbReference>